<evidence type="ECO:0000256" key="1">
    <source>
        <dbReference type="SAM" id="MobiDB-lite"/>
    </source>
</evidence>
<dbReference type="EMBL" id="MLJW01008957">
    <property type="protein sequence ID" value="OIQ63504.1"/>
    <property type="molecule type" value="Genomic_DNA"/>
</dbReference>
<evidence type="ECO:0000313" key="2">
    <source>
        <dbReference type="EMBL" id="OIQ63504.1"/>
    </source>
</evidence>
<proteinExistence type="predicted"/>
<gene>
    <name evidence="2" type="ORF">GALL_549560</name>
</gene>
<name>A0A1J5NZ36_9ZZZZ</name>
<protein>
    <submittedName>
        <fullName evidence="2">Uncharacterized protein</fullName>
    </submittedName>
</protein>
<feature type="compositionally biased region" description="Basic and acidic residues" evidence="1">
    <location>
        <begin position="110"/>
        <end position="123"/>
    </location>
</feature>
<feature type="region of interest" description="Disordered" evidence="1">
    <location>
        <begin position="106"/>
        <end position="170"/>
    </location>
</feature>
<reference evidence="2" key="1">
    <citation type="submission" date="2016-10" db="EMBL/GenBank/DDBJ databases">
        <title>Sequence of Gallionella enrichment culture.</title>
        <authorList>
            <person name="Poehlein A."/>
            <person name="Muehling M."/>
            <person name="Daniel R."/>
        </authorList>
    </citation>
    <scope>NUCLEOTIDE SEQUENCE</scope>
</reference>
<sequence>MQVQRRRQRPIAHRPPIDRMHRPVRRRQRVRRDLELLRRRRDQNAAHLCRRVQNCGSAVLHRMAAGGEALVRSPPRIGGYQIDVRHRNVQLFRRHLQQRGLQPLPQFHLTGEHGHPPVRRDPDPGVQRRRPLQAAGAGGFFGAQRKRNRQTAAECQKPPARQDRGHDFTP</sequence>
<organism evidence="2">
    <name type="scientific">mine drainage metagenome</name>
    <dbReference type="NCBI Taxonomy" id="410659"/>
    <lineage>
        <taxon>unclassified sequences</taxon>
        <taxon>metagenomes</taxon>
        <taxon>ecological metagenomes</taxon>
    </lineage>
</organism>
<feature type="region of interest" description="Disordered" evidence="1">
    <location>
        <begin position="1"/>
        <end position="26"/>
    </location>
</feature>
<dbReference type="AlphaFoldDB" id="A0A1J5NZ36"/>
<feature type="compositionally biased region" description="Basic and acidic residues" evidence="1">
    <location>
        <begin position="160"/>
        <end position="170"/>
    </location>
</feature>
<comment type="caution">
    <text evidence="2">The sequence shown here is derived from an EMBL/GenBank/DDBJ whole genome shotgun (WGS) entry which is preliminary data.</text>
</comment>
<accession>A0A1J5NZ36</accession>
<feature type="compositionally biased region" description="Basic residues" evidence="1">
    <location>
        <begin position="1"/>
        <end position="12"/>
    </location>
</feature>